<evidence type="ECO:0000313" key="7">
    <source>
        <dbReference type="EMBL" id="HHJ53854.1"/>
    </source>
</evidence>
<dbReference type="AlphaFoldDB" id="A0A7V5PRD8"/>
<evidence type="ECO:0000256" key="4">
    <source>
        <dbReference type="ARBA" id="ARBA00022989"/>
    </source>
</evidence>
<feature type="transmembrane region" description="Helical" evidence="6">
    <location>
        <begin position="46"/>
        <end position="63"/>
    </location>
</feature>
<sequence>MKHLMRFYPMIFIMTLLLPFTAAKFDETVFTIAGYDVYRQGLRNFMVVNMKSILLLISFFAVVQSTGLESLARLFQKIGAKRAAVVVLFLTRFVELLKAELSRSFTAFKARKISMSRWHTVKSFAGLVSVYFVRLLERSERNYLSLAARGFNGRICITGSQVWSWRDKLTLLFSAGLVMVVAWNGL</sequence>
<protein>
    <recommendedName>
        <fullName evidence="8">Cobalt ECF transporter T component CbiQ</fullName>
    </recommendedName>
</protein>
<gene>
    <name evidence="7" type="ORF">ENJ89_11710</name>
</gene>
<comment type="caution">
    <text evidence="7">The sequence shown here is derived from an EMBL/GenBank/DDBJ whole genome shotgun (WGS) entry which is preliminary data.</text>
</comment>
<organism evidence="7">
    <name type="scientific">Caldithrix abyssi</name>
    <dbReference type="NCBI Taxonomy" id="187145"/>
    <lineage>
        <taxon>Bacteria</taxon>
        <taxon>Pseudomonadati</taxon>
        <taxon>Calditrichota</taxon>
        <taxon>Calditrichia</taxon>
        <taxon>Calditrichales</taxon>
        <taxon>Calditrichaceae</taxon>
        <taxon>Caldithrix</taxon>
    </lineage>
</organism>
<dbReference type="InterPro" id="IPR051611">
    <property type="entry name" value="ECF_transporter_component"/>
</dbReference>
<evidence type="ECO:0000256" key="1">
    <source>
        <dbReference type="ARBA" id="ARBA00004141"/>
    </source>
</evidence>
<dbReference type="PANTHER" id="PTHR34857">
    <property type="entry name" value="SLL0384 PROTEIN"/>
    <property type="match status" value="1"/>
</dbReference>
<accession>A0A7V5PRD8</accession>
<name>A0A7V5PRD8_CALAY</name>
<evidence type="ECO:0000256" key="3">
    <source>
        <dbReference type="ARBA" id="ARBA00022692"/>
    </source>
</evidence>
<reference evidence="7" key="1">
    <citation type="journal article" date="2020" name="mSystems">
        <title>Genome- and Community-Level Interaction Insights into Carbon Utilization and Element Cycling Functions of Hydrothermarchaeota in Hydrothermal Sediment.</title>
        <authorList>
            <person name="Zhou Z."/>
            <person name="Liu Y."/>
            <person name="Xu W."/>
            <person name="Pan J."/>
            <person name="Luo Z.H."/>
            <person name="Li M."/>
        </authorList>
    </citation>
    <scope>NUCLEOTIDE SEQUENCE [LARGE SCALE GENOMIC DNA]</scope>
    <source>
        <strain evidence="7">HyVt-527</strain>
    </source>
</reference>
<keyword evidence="5 6" id="KW-0472">Membrane</keyword>
<dbReference type="Proteomes" id="UP000886124">
    <property type="component" value="Unassembled WGS sequence"/>
</dbReference>
<dbReference type="GO" id="GO:0005886">
    <property type="term" value="C:plasma membrane"/>
    <property type="evidence" value="ECO:0007669"/>
    <property type="project" value="UniProtKB-ARBA"/>
</dbReference>
<dbReference type="Pfam" id="PF02361">
    <property type="entry name" value="CbiQ"/>
    <property type="match status" value="1"/>
</dbReference>
<dbReference type="PANTHER" id="PTHR34857:SF2">
    <property type="entry name" value="SLL0384 PROTEIN"/>
    <property type="match status" value="1"/>
</dbReference>
<evidence type="ECO:0000256" key="5">
    <source>
        <dbReference type="ARBA" id="ARBA00023136"/>
    </source>
</evidence>
<keyword evidence="2" id="KW-1003">Cell membrane</keyword>
<dbReference type="CDD" id="cd16914">
    <property type="entry name" value="EcfT"/>
    <property type="match status" value="1"/>
</dbReference>
<comment type="subcellular location">
    <subcellularLocation>
        <location evidence="1">Membrane</location>
        <topology evidence="1">Multi-pass membrane protein</topology>
    </subcellularLocation>
</comment>
<evidence type="ECO:0000256" key="2">
    <source>
        <dbReference type="ARBA" id="ARBA00022475"/>
    </source>
</evidence>
<dbReference type="EMBL" id="DROD01000738">
    <property type="protein sequence ID" value="HHJ53854.1"/>
    <property type="molecule type" value="Genomic_DNA"/>
</dbReference>
<dbReference type="InterPro" id="IPR003339">
    <property type="entry name" value="ABC/ECF_trnsptr_transmembrane"/>
</dbReference>
<keyword evidence="4 6" id="KW-1133">Transmembrane helix</keyword>
<keyword evidence="3 6" id="KW-0812">Transmembrane</keyword>
<proteinExistence type="predicted"/>
<evidence type="ECO:0000256" key="6">
    <source>
        <dbReference type="SAM" id="Phobius"/>
    </source>
</evidence>
<evidence type="ECO:0008006" key="8">
    <source>
        <dbReference type="Google" id="ProtNLM"/>
    </source>
</evidence>